<dbReference type="Proteomes" id="UP001524478">
    <property type="component" value="Unassembled WGS sequence"/>
</dbReference>
<evidence type="ECO:0000313" key="1">
    <source>
        <dbReference type="EMBL" id="MCQ4924732.1"/>
    </source>
</evidence>
<evidence type="ECO:0000313" key="2">
    <source>
        <dbReference type="Proteomes" id="UP001524478"/>
    </source>
</evidence>
<protein>
    <submittedName>
        <fullName evidence="1">Uncharacterized protein</fullName>
    </submittedName>
</protein>
<accession>A0ABT1SE19</accession>
<name>A0ABT1SE19_9FIRM</name>
<gene>
    <name evidence="1" type="ORF">NE686_16635</name>
</gene>
<dbReference type="RefSeq" id="WP_216561091.1">
    <property type="nucleotide sequence ID" value="NZ_JAHLOH010000045.1"/>
</dbReference>
<keyword evidence="2" id="KW-1185">Reference proteome</keyword>
<sequence>MRRSSEILPVFFRQTLENMDLDEFPDSCFLKNFPRGCCSDTCDLLSKFYASNGIKTFYVWGMYEERTHAWLKYEDYIIDITADQFLDVNEKVIVTKDKGWHSKFKNQIERHHDFENFNTYNKSRLG</sequence>
<dbReference type="EMBL" id="JANGAC010000015">
    <property type="protein sequence ID" value="MCQ4924732.1"/>
    <property type="molecule type" value="Genomic_DNA"/>
</dbReference>
<reference evidence="1 2" key="1">
    <citation type="submission" date="2022-06" db="EMBL/GenBank/DDBJ databases">
        <title>Isolation of gut microbiota from human fecal samples.</title>
        <authorList>
            <person name="Pamer E.G."/>
            <person name="Barat B."/>
            <person name="Waligurski E."/>
            <person name="Medina S."/>
            <person name="Paddock L."/>
            <person name="Mostad J."/>
        </authorList>
    </citation>
    <scope>NUCLEOTIDE SEQUENCE [LARGE SCALE GENOMIC DNA]</scope>
    <source>
        <strain evidence="1 2">DFI.7.95</strain>
    </source>
</reference>
<proteinExistence type="predicted"/>
<organism evidence="1 2">
    <name type="scientific">Tissierella carlieri</name>
    <dbReference type="NCBI Taxonomy" id="689904"/>
    <lineage>
        <taxon>Bacteria</taxon>
        <taxon>Bacillati</taxon>
        <taxon>Bacillota</taxon>
        <taxon>Tissierellia</taxon>
        <taxon>Tissierellales</taxon>
        <taxon>Tissierellaceae</taxon>
        <taxon>Tissierella</taxon>
    </lineage>
</organism>
<comment type="caution">
    <text evidence="1">The sequence shown here is derived from an EMBL/GenBank/DDBJ whole genome shotgun (WGS) entry which is preliminary data.</text>
</comment>